<dbReference type="Proteomes" id="UP000243338">
    <property type="component" value="Unassembled WGS sequence"/>
</dbReference>
<dbReference type="AlphaFoldDB" id="A0A1H9Y4T7"/>
<organism evidence="1 2">
    <name type="scientific">Methanococcoides vulcani</name>
    <dbReference type="NCBI Taxonomy" id="1353158"/>
    <lineage>
        <taxon>Archaea</taxon>
        <taxon>Methanobacteriati</taxon>
        <taxon>Methanobacteriota</taxon>
        <taxon>Stenosarchaea group</taxon>
        <taxon>Methanomicrobia</taxon>
        <taxon>Methanosarcinales</taxon>
        <taxon>Methanosarcinaceae</taxon>
        <taxon>Methanococcoides</taxon>
    </lineage>
</organism>
<protein>
    <submittedName>
        <fullName evidence="1">Uncharacterized protein</fullName>
    </submittedName>
</protein>
<proteinExistence type="predicted"/>
<name>A0A1H9Y4T7_9EURY</name>
<accession>A0A1H9Y4T7</accession>
<sequence length="394" mass="45614">MMTKEIINLKNRISLGPENREDIGFASIYYLPFRFEIGKIIKYNCSFGKNIIDIWIYNEVSSDLPDSQSFLEAIKPLDSGLNRLTSKLLIHFKNPTIENEDFTKIVECVKTNQTQSEIEETYTYLVAISALDRLMIACNGASPHMFSGRMYEKIPIEELFNEFLHSEYIIISPKGSSLSTKQAETILSSVPTRRQRLDSWTRSVQMENDEVIQDVQEILTKYLDRMLLYELLFEANCKARAQDWRSAFIQMAMAFESAIWLILDFEFRKKILKVKDSLTDDTEKKILTEKYIETSINKFGLNLGVTLLTTTLPFLFFDGDEILKPNEIKDAIKAISIRNKLVHSKKTKGGDYHWSVYGSKDLTESYRTLNKLTLKLAGLIRKRIDELPEKKEEN</sequence>
<evidence type="ECO:0000313" key="2">
    <source>
        <dbReference type="Proteomes" id="UP000243338"/>
    </source>
</evidence>
<reference evidence="2" key="1">
    <citation type="submission" date="2016-10" db="EMBL/GenBank/DDBJ databases">
        <authorList>
            <person name="Varghese N."/>
            <person name="Submissions S."/>
        </authorList>
    </citation>
    <scope>NUCLEOTIDE SEQUENCE [LARGE SCALE GENOMIC DNA]</scope>
    <source>
        <strain evidence="2">SLH 33</strain>
    </source>
</reference>
<keyword evidence="2" id="KW-1185">Reference proteome</keyword>
<evidence type="ECO:0000313" key="1">
    <source>
        <dbReference type="EMBL" id="SES63800.1"/>
    </source>
</evidence>
<gene>
    <name evidence="1" type="ORF">SAMN04488587_0240</name>
</gene>
<dbReference type="EMBL" id="FOHQ01000001">
    <property type="protein sequence ID" value="SES63800.1"/>
    <property type="molecule type" value="Genomic_DNA"/>
</dbReference>
<dbReference type="STRING" id="1353158.SAMN04488587_0240"/>